<organism evidence="3 4">
    <name type="scientific">Arachis hypogaea</name>
    <name type="common">Peanut</name>
    <dbReference type="NCBI Taxonomy" id="3818"/>
    <lineage>
        <taxon>Eukaryota</taxon>
        <taxon>Viridiplantae</taxon>
        <taxon>Streptophyta</taxon>
        <taxon>Embryophyta</taxon>
        <taxon>Tracheophyta</taxon>
        <taxon>Spermatophyta</taxon>
        <taxon>Magnoliopsida</taxon>
        <taxon>eudicotyledons</taxon>
        <taxon>Gunneridae</taxon>
        <taxon>Pentapetalae</taxon>
        <taxon>rosids</taxon>
        <taxon>fabids</taxon>
        <taxon>Fabales</taxon>
        <taxon>Fabaceae</taxon>
        <taxon>Papilionoideae</taxon>
        <taxon>50 kb inversion clade</taxon>
        <taxon>dalbergioids sensu lato</taxon>
        <taxon>Dalbergieae</taxon>
        <taxon>Pterocarpus clade</taxon>
        <taxon>Arachis</taxon>
    </lineage>
</organism>
<dbReference type="PANTHER" id="PTHR33144">
    <property type="entry name" value="OS10G0409366 PROTEIN-RELATED"/>
    <property type="match status" value="1"/>
</dbReference>
<evidence type="ECO:0000256" key="2">
    <source>
        <dbReference type="SAM" id="MobiDB-lite"/>
    </source>
</evidence>
<proteinExistence type="predicted"/>
<feature type="region of interest" description="Disordered" evidence="2">
    <location>
        <begin position="854"/>
        <end position="939"/>
    </location>
</feature>
<dbReference type="PANTHER" id="PTHR33144:SF45">
    <property type="entry name" value="TRANSPOSASE TNP1_EN_SPM-LIKE DOMAIN-CONTAINING PROTEIN"/>
    <property type="match status" value="1"/>
</dbReference>
<feature type="compositionally biased region" description="Polar residues" evidence="2">
    <location>
        <begin position="155"/>
        <end position="168"/>
    </location>
</feature>
<feature type="compositionally biased region" description="Low complexity" evidence="2">
    <location>
        <begin position="203"/>
        <end position="222"/>
    </location>
</feature>
<feature type="region of interest" description="Disordered" evidence="2">
    <location>
        <begin position="769"/>
        <end position="840"/>
    </location>
</feature>
<gene>
    <name evidence="3" type="ORF">Ahy_B10g100351</name>
</gene>
<dbReference type="Pfam" id="PF03004">
    <property type="entry name" value="Transposase_24"/>
    <property type="match status" value="2"/>
</dbReference>
<reference evidence="3 4" key="1">
    <citation type="submission" date="2019-01" db="EMBL/GenBank/DDBJ databases">
        <title>Sequencing of cultivated peanut Arachis hypogaea provides insights into genome evolution and oil improvement.</title>
        <authorList>
            <person name="Chen X."/>
        </authorList>
    </citation>
    <scope>NUCLEOTIDE SEQUENCE [LARGE SCALE GENOMIC DNA]</scope>
    <source>
        <strain evidence="4">cv. Fuhuasheng</strain>
        <tissue evidence="3">Leaves</tissue>
    </source>
</reference>
<accession>A0A444WWG5</accession>
<feature type="region of interest" description="Disordered" evidence="2">
    <location>
        <begin position="247"/>
        <end position="344"/>
    </location>
</feature>
<feature type="compositionally biased region" description="Low complexity" evidence="2">
    <location>
        <begin position="811"/>
        <end position="839"/>
    </location>
</feature>
<dbReference type="Proteomes" id="UP000289738">
    <property type="component" value="Chromosome B10"/>
</dbReference>
<feature type="compositionally biased region" description="Polar residues" evidence="2">
    <location>
        <begin position="92"/>
        <end position="103"/>
    </location>
</feature>
<dbReference type="EMBL" id="SDMP01000020">
    <property type="protein sequence ID" value="RYQ81739.1"/>
    <property type="molecule type" value="Genomic_DNA"/>
</dbReference>
<feature type="compositionally biased region" description="Low complexity" evidence="2">
    <location>
        <begin position="719"/>
        <end position="742"/>
    </location>
</feature>
<feature type="region of interest" description="Disordered" evidence="2">
    <location>
        <begin position="51"/>
        <end position="103"/>
    </location>
</feature>
<feature type="coiled-coil region" evidence="1">
    <location>
        <begin position="1229"/>
        <end position="1256"/>
    </location>
</feature>
<name>A0A444WWG5_ARAHY</name>
<feature type="compositionally biased region" description="Polar residues" evidence="2">
    <location>
        <begin position="769"/>
        <end position="780"/>
    </location>
</feature>
<feature type="compositionally biased region" description="Polar residues" evidence="2">
    <location>
        <begin position="309"/>
        <end position="324"/>
    </location>
</feature>
<feature type="region of interest" description="Disordered" evidence="2">
    <location>
        <begin position="137"/>
        <end position="229"/>
    </location>
</feature>
<sequence length="1304" mass="142712">MKGNVSGTLKSVVSESFANLTFFAPHCGVSSSSSQSSQRFHQLSARRFSVTMPRVARFGRPRKRGGNKSSMQEPSPLIDSPPSTQDPPPTIDASSSSLPPSTWLDATSSAEALLQAPPATHSWLRLRQYLDAFSEVPPSSFGAPSSSQVPPPSNDVRTFTQTTSTLHDFTTPMEAPSNGPPATQARARSRQYKEAPSQARPHSTNAPPSTQASPPSTDATPSLETPSQFQLPFRTRLQRRQYMEISSQTLPPSTEAPPSIQAPTPSTDAPPSIRAPPPSTNIMQPIQAPIDAPSSSQVPPPSFDASPLTPASSASVDATSSPESPSHAPLATRIQPRRRESNRRWTVDVRDASGATKVVHLKLKDLWDLPDGTKVVVPLDDCKQPVGETGGLLAFAIAKLGADFTALPICYKSWIKVPKHYKEEIYNSKIKEKFIINSNIAKKIIISRIGDKWRANRTKVFRRYYDPKLSREQNYHNHPPNITRAQWIWFIDYRLDPNTDKMCKRNAEIRGRSSIVPGGHKTLARKRSEMVEVESEEPVGREKVFVATHANGDGSYADDATKSIHEKVLHIENEGSCPRAIPLDDSLRKEPLGRVEGLGFGPCPTQVVRTKEGCCLNSDVFAKMQQEILDLRAQLEKEIKGRIEFQKTVALILQNVATPVMTPELAALLTPLLTRALQATCDNAGNVKGRTGPIGKLLMVSRFGVPPRKGGNKASTQSPPLSTNNPATANAPPPSTTATPVAQVPPPLNDAPLPNQTPLVWIDATLSQEPPQPLSATQSWPRRRQRTKAPLQALPLSVDAPPSTQTPPPTFQAQKPLINAPPSAQASSTPSTVAPSQAPLATQTQLRHYPWEEAPSQAQQPSIHAALSTQVPASSADAPSSSEASSSSEAPSFPEALIPSFDAPPPTSHATLASIDVSPFSEVPSQDPPSDQTQRRTRENRKFWTVDVKDASGVTKVAYLKLKDLWNLPSGTKVVLPLNDWKQPVGEAAGLLGQALGQLGANFAALPICYKSWPKVPKNLKEEIFDSKIKDKFIINDDLVKKIIIQRIGEKWKENRSEVFHKYYDPELSKEENYANHPPEITRDHWIQFIDYRLDPNTVEMCRKNAESREKLSVVHRLGSKSLARKRHEMEVENGEPVSRGKVFIAMHTRPDGSYPNDEIRAICDEITRIETEGNCSPTVGPDDSLAQALGEEHSGRIRGLGLGPCKTQLFEAEEQTRCGGKCLESAPFTQMKQEIVDLRARLERETKSRREFENAVTLVLQHVATPNMTPELATLLTPLITRAFQASLANGGNAGKSNGNPSK</sequence>
<comment type="caution">
    <text evidence="3">The sequence shown here is derived from an EMBL/GenBank/DDBJ whole genome shotgun (WGS) entry which is preliminary data.</text>
</comment>
<dbReference type="InterPro" id="IPR004252">
    <property type="entry name" value="Probable_transposase_24"/>
</dbReference>
<keyword evidence="4" id="KW-1185">Reference proteome</keyword>
<protein>
    <submittedName>
        <fullName evidence="3">Uncharacterized protein</fullName>
    </submittedName>
</protein>
<feature type="compositionally biased region" description="Low complexity" evidence="2">
    <location>
        <begin position="872"/>
        <end position="896"/>
    </location>
</feature>
<feature type="compositionally biased region" description="Polar residues" evidence="2">
    <location>
        <begin position="856"/>
        <end position="871"/>
    </location>
</feature>
<evidence type="ECO:0000313" key="4">
    <source>
        <dbReference type="Proteomes" id="UP000289738"/>
    </source>
</evidence>
<feature type="compositionally biased region" description="Basic residues" evidence="2">
    <location>
        <begin position="57"/>
        <end position="66"/>
    </location>
</feature>
<evidence type="ECO:0000313" key="3">
    <source>
        <dbReference type="EMBL" id="RYQ81739.1"/>
    </source>
</evidence>
<evidence type="ECO:0000256" key="1">
    <source>
        <dbReference type="SAM" id="Coils"/>
    </source>
</evidence>
<feature type="region of interest" description="Disordered" evidence="2">
    <location>
        <begin position="703"/>
        <end position="756"/>
    </location>
</feature>
<keyword evidence="1" id="KW-0175">Coiled coil</keyword>